<dbReference type="InterPro" id="IPR015943">
    <property type="entry name" value="WD40/YVTN_repeat-like_dom_sf"/>
</dbReference>
<dbReference type="SUPFAM" id="SSF101912">
    <property type="entry name" value="Sema domain"/>
    <property type="match status" value="1"/>
</dbReference>
<comment type="subcellular location">
    <subcellularLocation>
        <location evidence="1">Membrane</location>
    </subcellularLocation>
</comment>
<dbReference type="Gene3D" id="3.30.1680.10">
    <property type="entry name" value="ligand-binding face of the semaphorins, domain 2"/>
    <property type="match status" value="1"/>
</dbReference>
<dbReference type="GO" id="GO:0071526">
    <property type="term" value="P:semaphorin-plexin signaling pathway"/>
    <property type="evidence" value="ECO:0007669"/>
    <property type="project" value="TreeGrafter"/>
</dbReference>
<dbReference type="Pfam" id="PF01403">
    <property type="entry name" value="Sema"/>
    <property type="match status" value="1"/>
</dbReference>
<sequence length="111" mass="12191">LHSSVNSVTELSPGLFVCAENGWLHKAVALPSGVHLIEELQVFEEAQPIKSLVLSVPKRVLFIGSDTKVIQVPVANCSKYRTCSDCILAKDPYCAWTWNGSRCVRIDAYDG</sequence>
<dbReference type="AlphaFoldDB" id="A0A6I9YW78"/>
<feature type="domain" description="Sema" evidence="6">
    <location>
        <begin position="1"/>
        <end position="74"/>
    </location>
</feature>
<evidence type="ECO:0000259" key="6">
    <source>
        <dbReference type="PROSITE" id="PS51004"/>
    </source>
</evidence>
<evidence type="ECO:0000256" key="3">
    <source>
        <dbReference type="ARBA" id="ARBA00023157"/>
    </source>
</evidence>
<evidence type="ECO:0000256" key="2">
    <source>
        <dbReference type="ARBA" id="ARBA00023136"/>
    </source>
</evidence>
<keyword evidence="2" id="KW-0472">Membrane</keyword>
<dbReference type="InterPro" id="IPR027231">
    <property type="entry name" value="Semaphorin"/>
</dbReference>
<evidence type="ECO:0000313" key="7">
    <source>
        <dbReference type="Proteomes" id="UP000504617"/>
    </source>
</evidence>
<dbReference type="SMART" id="SM00423">
    <property type="entry name" value="PSI"/>
    <property type="match status" value="1"/>
</dbReference>
<dbReference type="GO" id="GO:0001755">
    <property type="term" value="P:neural crest cell migration"/>
    <property type="evidence" value="ECO:0007669"/>
    <property type="project" value="TreeGrafter"/>
</dbReference>
<organism evidence="7 8">
    <name type="scientific">Thamnophis sirtalis</name>
    <dbReference type="NCBI Taxonomy" id="35019"/>
    <lineage>
        <taxon>Eukaryota</taxon>
        <taxon>Metazoa</taxon>
        <taxon>Chordata</taxon>
        <taxon>Craniata</taxon>
        <taxon>Vertebrata</taxon>
        <taxon>Euteleostomi</taxon>
        <taxon>Lepidosauria</taxon>
        <taxon>Squamata</taxon>
        <taxon>Bifurcata</taxon>
        <taxon>Unidentata</taxon>
        <taxon>Episquamata</taxon>
        <taxon>Toxicofera</taxon>
        <taxon>Serpentes</taxon>
        <taxon>Colubroidea</taxon>
        <taxon>Colubridae</taxon>
        <taxon>Natricinae</taxon>
        <taxon>Thamnophis</taxon>
    </lineage>
</organism>
<dbReference type="GO" id="GO:0030335">
    <property type="term" value="P:positive regulation of cell migration"/>
    <property type="evidence" value="ECO:0007669"/>
    <property type="project" value="TreeGrafter"/>
</dbReference>
<dbReference type="RefSeq" id="XP_013928269.1">
    <property type="nucleotide sequence ID" value="XM_014072794.1"/>
</dbReference>
<accession>A0A6I9YW78</accession>
<keyword evidence="7" id="KW-1185">Reference proteome</keyword>
<dbReference type="SUPFAM" id="SSF103575">
    <property type="entry name" value="Plexin repeat"/>
    <property type="match status" value="1"/>
</dbReference>
<dbReference type="PANTHER" id="PTHR11036:SF16">
    <property type="entry name" value="SEMAPHORIN-4C"/>
    <property type="match status" value="1"/>
</dbReference>
<dbReference type="PANTHER" id="PTHR11036">
    <property type="entry name" value="SEMAPHORIN"/>
    <property type="match status" value="1"/>
</dbReference>
<evidence type="ECO:0000256" key="5">
    <source>
        <dbReference type="PROSITE-ProRule" id="PRU00352"/>
    </source>
</evidence>
<dbReference type="GO" id="GO:0045499">
    <property type="term" value="F:chemorepellent activity"/>
    <property type="evidence" value="ECO:0007669"/>
    <property type="project" value="TreeGrafter"/>
</dbReference>
<dbReference type="OrthoDB" id="9934005at2759"/>
<keyword evidence="3" id="KW-1015">Disulfide bond</keyword>
<evidence type="ECO:0000256" key="4">
    <source>
        <dbReference type="ARBA" id="ARBA00023180"/>
    </source>
</evidence>
<keyword evidence="4" id="KW-0325">Glycoprotein</keyword>
<dbReference type="GO" id="GO:0030215">
    <property type="term" value="F:semaphorin receptor binding"/>
    <property type="evidence" value="ECO:0007669"/>
    <property type="project" value="InterPro"/>
</dbReference>
<feature type="non-terminal residue" evidence="8">
    <location>
        <position position="1"/>
    </location>
</feature>
<reference evidence="8" key="1">
    <citation type="submission" date="2025-08" db="UniProtKB">
        <authorList>
            <consortium name="RefSeq"/>
        </authorList>
    </citation>
    <scope>IDENTIFICATION</scope>
    <source>
        <tissue evidence="8">Skeletal muscle</tissue>
    </source>
</reference>
<dbReference type="InterPro" id="IPR001627">
    <property type="entry name" value="Semap_dom"/>
</dbReference>
<comment type="caution">
    <text evidence="5">Lacks conserved residue(s) required for the propagation of feature annotation.</text>
</comment>
<dbReference type="InterPro" id="IPR002165">
    <property type="entry name" value="Plexin_repeat"/>
</dbReference>
<dbReference type="Gene3D" id="2.130.10.10">
    <property type="entry name" value="YVTN repeat-like/Quinoprotein amine dehydrogenase"/>
    <property type="match status" value="1"/>
</dbReference>
<dbReference type="GO" id="GO:0030672">
    <property type="term" value="C:synaptic vesicle membrane"/>
    <property type="evidence" value="ECO:0007669"/>
    <property type="project" value="TreeGrafter"/>
</dbReference>
<evidence type="ECO:0000313" key="8">
    <source>
        <dbReference type="RefSeq" id="XP_013928269.1"/>
    </source>
</evidence>
<protein>
    <submittedName>
        <fullName evidence="8">Semaphorin-4C-like</fullName>
    </submittedName>
</protein>
<dbReference type="Proteomes" id="UP000504617">
    <property type="component" value="Unplaced"/>
</dbReference>
<dbReference type="InterPro" id="IPR016201">
    <property type="entry name" value="PSI"/>
</dbReference>
<proteinExistence type="predicted"/>
<name>A0A6I9YW78_9SAUR</name>
<dbReference type="Pfam" id="PF01437">
    <property type="entry name" value="PSI"/>
    <property type="match status" value="1"/>
</dbReference>
<dbReference type="PROSITE" id="PS51004">
    <property type="entry name" value="SEMA"/>
    <property type="match status" value="1"/>
</dbReference>
<dbReference type="GO" id="GO:0007411">
    <property type="term" value="P:axon guidance"/>
    <property type="evidence" value="ECO:0007669"/>
    <property type="project" value="TreeGrafter"/>
</dbReference>
<gene>
    <name evidence="8" type="primary">LOC106554183</name>
</gene>
<dbReference type="InterPro" id="IPR036352">
    <property type="entry name" value="Semap_dom_sf"/>
</dbReference>
<evidence type="ECO:0000256" key="1">
    <source>
        <dbReference type="ARBA" id="ARBA00004370"/>
    </source>
</evidence>
<dbReference type="KEGG" id="tsr:106554183"/>
<dbReference type="GO" id="GO:0005886">
    <property type="term" value="C:plasma membrane"/>
    <property type="evidence" value="ECO:0007669"/>
    <property type="project" value="TreeGrafter"/>
</dbReference>
<dbReference type="GeneID" id="106554183"/>